<feature type="transmembrane region" description="Helical" evidence="5">
    <location>
        <begin position="64"/>
        <end position="84"/>
    </location>
</feature>
<dbReference type="Pfam" id="PF00067">
    <property type="entry name" value="p450"/>
    <property type="match status" value="1"/>
</dbReference>
<evidence type="ECO:0000256" key="1">
    <source>
        <dbReference type="ARBA" id="ARBA00010617"/>
    </source>
</evidence>
<feature type="signal peptide" evidence="6">
    <location>
        <begin position="1"/>
        <end position="20"/>
    </location>
</feature>
<keyword evidence="8" id="KW-1185">Reference proteome</keyword>
<dbReference type="GO" id="GO:0020037">
    <property type="term" value="F:heme binding"/>
    <property type="evidence" value="ECO:0007669"/>
    <property type="project" value="InterPro"/>
</dbReference>
<dbReference type="OrthoDB" id="1103324at2759"/>
<dbReference type="PANTHER" id="PTHR46300">
    <property type="entry name" value="P450, PUTATIVE (EUROFUNG)-RELATED-RELATED"/>
    <property type="match status" value="1"/>
</dbReference>
<comment type="similarity">
    <text evidence="1">Belongs to the cytochrome P450 family.</text>
</comment>
<organism evidence="7 8">
    <name type="scientific">Fusarium redolens</name>
    <dbReference type="NCBI Taxonomy" id="48865"/>
    <lineage>
        <taxon>Eukaryota</taxon>
        <taxon>Fungi</taxon>
        <taxon>Dikarya</taxon>
        <taxon>Ascomycota</taxon>
        <taxon>Pezizomycotina</taxon>
        <taxon>Sordariomycetes</taxon>
        <taxon>Hypocreomycetidae</taxon>
        <taxon>Hypocreales</taxon>
        <taxon>Nectriaceae</taxon>
        <taxon>Fusarium</taxon>
        <taxon>Fusarium redolens species complex</taxon>
    </lineage>
</organism>
<name>A0A9P9JUI7_FUSRE</name>
<dbReference type="InterPro" id="IPR036396">
    <property type="entry name" value="Cyt_P450_sf"/>
</dbReference>
<dbReference type="InterPro" id="IPR001128">
    <property type="entry name" value="Cyt_P450"/>
</dbReference>
<keyword evidence="4" id="KW-0408">Iron</keyword>
<evidence type="ECO:0000256" key="2">
    <source>
        <dbReference type="ARBA" id="ARBA00022723"/>
    </source>
</evidence>
<accession>A0A9P9JUI7</accession>
<evidence type="ECO:0000256" key="6">
    <source>
        <dbReference type="SAM" id="SignalP"/>
    </source>
</evidence>
<evidence type="ECO:0000256" key="3">
    <source>
        <dbReference type="ARBA" id="ARBA00023002"/>
    </source>
</evidence>
<keyword evidence="6" id="KW-0732">Signal</keyword>
<evidence type="ECO:0000256" key="4">
    <source>
        <dbReference type="ARBA" id="ARBA00023004"/>
    </source>
</evidence>
<protein>
    <submittedName>
        <fullName evidence="7">Cytochrome P450</fullName>
    </submittedName>
</protein>
<dbReference type="AlphaFoldDB" id="A0A9P9JUI7"/>
<dbReference type="GO" id="GO:0016705">
    <property type="term" value="F:oxidoreductase activity, acting on paired donors, with incorporation or reduction of molecular oxygen"/>
    <property type="evidence" value="ECO:0007669"/>
    <property type="project" value="InterPro"/>
</dbReference>
<dbReference type="SUPFAM" id="SSF48264">
    <property type="entry name" value="Cytochrome P450"/>
    <property type="match status" value="1"/>
</dbReference>
<dbReference type="GO" id="GO:0004497">
    <property type="term" value="F:monooxygenase activity"/>
    <property type="evidence" value="ECO:0007669"/>
    <property type="project" value="InterPro"/>
</dbReference>
<dbReference type="CDD" id="cd11065">
    <property type="entry name" value="CYP64-like"/>
    <property type="match status" value="1"/>
</dbReference>
<keyword evidence="5" id="KW-1133">Transmembrane helix</keyword>
<reference evidence="7" key="1">
    <citation type="journal article" date="2021" name="Nat. Commun.">
        <title>Genetic determinants of endophytism in the Arabidopsis root mycobiome.</title>
        <authorList>
            <person name="Mesny F."/>
            <person name="Miyauchi S."/>
            <person name="Thiergart T."/>
            <person name="Pickel B."/>
            <person name="Atanasova L."/>
            <person name="Karlsson M."/>
            <person name="Huettel B."/>
            <person name="Barry K.W."/>
            <person name="Haridas S."/>
            <person name="Chen C."/>
            <person name="Bauer D."/>
            <person name="Andreopoulos W."/>
            <person name="Pangilinan J."/>
            <person name="LaButti K."/>
            <person name="Riley R."/>
            <person name="Lipzen A."/>
            <person name="Clum A."/>
            <person name="Drula E."/>
            <person name="Henrissat B."/>
            <person name="Kohler A."/>
            <person name="Grigoriev I.V."/>
            <person name="Martin F.M."/>
            <person name="Hacquard S."/>
        </authorList>
    </citation>
    <scope>NUCLEOTIDE SEQUENCE</scope>
    <source>
        <strain evidence="7">MPI-CAGE-AT-0023</strain>
    </source>
</reference>
<keyword evidence="2" id="KW-0479">Metal-binding</keyword>
<keyword evidence="5" id="KW-0472">Membrane</keyword>
<dbReference type="RefSeq" id="XP_046044206.1">
    <property type="nucleotide sequence ID" value="XM_046200765.1"/>
</dbReference>
<evidence type="ECO:0000313" key="7">
    <source>
        <dbReference type="EMBL" id="KAH7233861.1"/>
    </source>
</evidence>
<sequence>MLSVHAIFVVYLALCHSNAGVNVDSIGWGGMRWGSHWCPPNAHLQIPSPTVNTAMKLAGRNIQVVPIAIALVLLWILYRTVLWLRFHRKYKFPNLVPGVPLFGNMLQIPTDTVGRRLYLHKLARKYGEMFTLKVGSNYWIFMNSQRVANELLDKRGARYISRQNLPMPGDVASGGKRVVFMPYGNLWKWERKLIHEIIGPGNRNVFAPLQDVESRTLLYDYLTEPDLWNQANARYASSLIMSMVFGRRTKMGDPNVDRIIETNNEIMKMFEPGSSLIDSFPFLAYIPLPKAIQPWRWWGDSVFEQSKKNFSEEFEGLAAREQQGKNVTCFVSEFKRLGRDKVLDYESTVFLAGSLIEAGSDTTRVALNQLGAGAALFPDFVQRARQDLDNVCGADAQRLPVASDIASLPYIKAIGKEVLRWNISFPEIAHSLIEDDSFEGYNIPAGTNVIWNSWGVHMDASEYENPETFWPERFLNEDLDKPIKGHLAFGAGHPIPVGKPFEIGTEKPYEVRISVRSQAHAALIKAECAEAANF</sequence>
<proteinExistence type="inferred from homology"/>
<dbReference type="InterPro" id="IPR050364">
    <property type="entry name" value="Cytochrome_P450_fung"/>
</dbReference>
<gene>
    <name evidence="7" type="ORF">BKA55DRAFT_709732</name>
</gene>
<dbReference type="Proteomes" id="UP000720189">
    <property type="component" value="Unassembled WGS sequence"/>
</dbReference>
<dbReference type="EMBL" id="JAGMUX010000018">
    <property type="protein sequence ID" value="KAH7233861.1"/>
    <property type="molecule type" value="Genomic_DNA"/>
</dbReference>
<dbReference type="InterPro" id="IPR002401">
    <property type="entry name" value="Cyt_P450_E_grp-I"/>
</dbReference>
<evidence type="ECO:0000313" key="8">
    <source>
        <dbReference type="Proteomes" id="UP000720189"/>
    </source>
</evidence>
<dbReference type="GeneID" id="70230719"/>
<dbReference type="GO" id="GO:0005506">
    <property type="term" value="F:iron ion binding"/>
    <property type="evidence" value="ECO:0007669"/>
    <property type="project" value="InterPro"/>
</dbReference>
<keyword evidence="5" id="KW-0812">Transmembrane</keyword>
<dbReference type="PRINTS" id="PR00463">
    <property type="entry name" value="EP450I"/>
</dbReference>
<evidence type="ECO:0000256" key="5">
    <source>
        <dbReference type="SAM" id="Phobius"/>
    </source>
</evidence>
<dbReference type="Gene3D" id="1.10.630.10">
    <property type="entry name" value="Cytochrome P450"/>
    <property type="match status" value="1"/>
</dbReference>
<feature type="chain" id="PRO_5040155018" evidence="6">
    <location>
        <begin position="21"/>
        <end position="534"/>
    </location>
</feature>
<comment type="caution">
    <text evidence="7">The sequence shown here is derived from an EMBL/GenBank/DDBJ whole genome shotgun (WGS) entry which is preliminary data.</text>
</comment>
<dbReference type="PANTHER" id="PTHR46300:SF12">
    <property type="entry name" value="P450, PUTATIVE (EUROFUNG)-RELATED"/>
    <property type="match status" value="1"/>
</dbReference>
<keyword evidence="3" id="KW-0560">Oxidoreductase</keyword>